<organism evidence="8 9">
    <name type="scientific">Patella caerulea</name>
    <name type="common">Rayed Mediterranean limpet</name>
    <dbReference type="NCBI Taxonomy" id="87958"/>
    <lineage>
        <taxon>Eukaryota</taxon>
        <taxon>Metazoa</taxon>
        <taxon>Spiralia</taxon>
        <taxon>Lophotrochozoa</taxon>
        <taxon>Mollusca</taxon>
        <taxon>Gastropoda</taxon>
        <taxon>Patellogastropoda</taxon>
        <taxon>Patelloidea</taxon>
        <taxon>Patellidae</taxon>
        <taxon>Patella</taxon>
    </lineage>
</organism>
<dbReference type="SUPFAM" id="SSF53098">
    <property type="entry name" value="Ribonuclease H-like"/>
    <property type="match status" value="1"/>
</dbReference>
<keyword evidence="9" id="KW-1185">Reference proteome</keyword>
<sequence>MIEEVKNYLLSKFEEDNREAEKAAEEIQNKDGESDVNEKSQTDDISSGSLTGLLLQIEKRKKIRKTELSDREKFQKELLMYEDGNNISSANDPLAWWHEHQVTFPRLSKYARMYLSIPATSCSSERLFSWAGMISTKSRNRLHPKTVNQMLFLNRNLEL</sequence>
<dbReference type="InterPro" id="IPR052035">
    <property type="entry name" value="ZnF_BED_domain_contain"/>
</dbReference>
<evidence type="ECO:0000259" key="7">
    <source>
        <dbReference type="Pfam" id="PF05699"/>
    </source>
</evidence>
<evidence type="ECO:0000256" key="4">
    <source>
        <dbReference type="ARBA" id="ARBA00022833"/>
    </source>
</evidence>
<dbReference type="Proteomes" id="UP001347796">
    <property type="component" value="Unassembled WGS sequence"/>
</dbReference>
<accession>A0AAN8JR24</accession>
<feature type="compositionally biased region" description="Basic and acidic residues" evidence="6">
    <location>
        <begin position="16"/>
        <end position="42"/>
    </location>
</feature>
<dbReference type="PANTHER" id="PTHR46481:SF10">
    <property type="entry name" value="ZINC FINGER BED DOMAIN-CONTAINING PROTEIN 39"/>
    <property type="match status" value="1"/>
</dbReference>
<keyword evidence="5" id="KW-0539">Nucleus</keyword>
<reference evidence="8 9" key="1">
    <citation type="submission" date="2024-01" db="EMBL/GenBank/DDBJ databases">
        <title>The genome of the rayed Mediterranean limpet Patella caerulea (Linnaeus, 1758).</title>
        <authorList>
            <person name="Anh-Thu Weber A."/>
            <person name="Halstead-Nussloch G."/>
        </authorList>
    </citation>
    <scope>NUCLEOTIDE SEQUENCE [LARGE SCALE GENOMIC DNA]</scope>
    <source>
        <strain evidence="8">AATW-2023a</strain>
        <tissue evidence="8">Whole specimen</tissue>
    </source>
</reference>
<dbReference type="GO" id="GO:0008270">
    <property type="term" value="F:zinc ion binding"/>
    <property type="evidence" value="ECO:0007669"/>
    <property type="project" value="UniProtKB-KW"/>
</dbReference>
<proteinExistence type="predicted"/>
<evidence type="ECO:0000256" key="2">
    <source>
        <dbReference type="ARBA" id="ARBA00022723"/>
    </source>
</evidence>
<evidence type="ECO:0000256" key="1">
    <source>
        <dbReference type="ARBA" id="ARBA00004123"/>
    </source>
</evidence>
<feature type="domain" description="HAT C-terminal dimerisation" evidence="7">
    <location>
        <begin position="89"/>
        <end position="157"/>
    </location>
</feature>
<keyword evidence="2" id="KW-0479">Metal-binding</keyword>
<dbReference type="InterPro" id="IPR008906">
    <property type="entry name" value="HATC_C_dom"/>
</dbReference>
<comment type="caution">
    <text evidence="8">The sequence shown here is derived from an EMBL/GenBank/DDBJ whole genome shotgun (WGS) entry which is preliminary data.</text>
</comment>
<dbReference type="AlphaFoldDB" id="A0AAN8JR24"/>
<dbReference type="GO" id="GO:0005634">
    <property type="term" value="C:nucleus"/>
    <property type="evidence" value="ECO:0007669"/>
    <property type="project" value="UniProtKB-SubCell"/>
</dbReference>
<dbReference type="PANTHER" id="PTHR46481">
    <property type="entry name" value="ZINC FINGER BED DOMAIN-CONTAINING PROTEIN 4"/>
    <property type="match status" value="1"/>
</dbReference>
<evidence type="ECO:0000313" key="8">
    <source>
        <dbReference type="EMBL" id="KAK6180910.1"/>
    </source>
</evidence>
<evidence type="ECO:0000313" key="9">
    <source>
        <dbReference type="Proteomes" id="UP001347796"/>
    </source>
</evidence>
<name>A0AAN8JR24_PATCE</name>
<feature type="region of interest" description="Disordered" evidence="6">
    <location>
        <begin position="16"/>
        <end position="47"/>
    </location>
</feature>
<evidence type="ECO:0000256" key="6">
    <source>
        <dbReference type="SAM" id="MobiDB-lite"/>
    </source>
</evidence>
<dbReference type="Pfam" id="PF05699">
    <property type="entry name" value="Dimer_Tnp_hAT"/>
    <property type="match status" value="1"/>
</dbReference>
<dbReference type="EMBL" id="JAZGQO010000007">
    <property type="protein sequence ID" value="KAK6180910.1"/>
    <property type="molecule type" value="Genomic_DNA"/>
</dbReference>
<keyword evidence="3" id="KW-0863">Zinc-finger</keyword>
<comment type="subcellular location">
    <subcellularLocation>
        <location evidence="1">Nucleus</location>
    </subcellularLocation>
</comment>
<dbReference type="InterPro" id="IPR012337">
    <property type="entry name" value="RNaseH-like_sf"/>
</dbReference>
<keyword evidence="4" id="KW-0862">Zinc</keyword>
<gene>
    <name evidence="8" type="ORF">SNE40_008875</name>
</gene>
<dbReference type="GO" id="GO:0046983">
    <property type="term" value="F:protein dimerization activity"/>
    <property type="evidence" value="ECO:0007669"/>
    <property type="project" value="InterPro"/>
</dbReference>
<evidence type="ECO:0000256" key="5">
    <source>
        <dbReference type="ARBA" id="ARBA00023242"/>
    </source>
</evidence>
<evidence type="ECO:0000256" key="3">
    <source>
        <dbReference type="ARBA" id="ARBA00022771"/>
    </source>
</evidence>
<protein>
    <recommendedName>
        <fullName evidence="7">HAT C-terminal dimerisation domain-containing protein</fullName>
    </recommendedName>
</protein>